<sequence length="236" mass="26218">MTPSYDPRNTYNRPGMRWRTHPTCPDAWREQSGECAMSIIQPVHCRYGYLSADTGQDITVVDPSVGGEGLKIYFSQDVEDPHRHHADAGGPSLINGPNAAQGFDVWGDVSVWLADLWAPAPVSRTEFQMWVSLCEVLADGSSGATVKRFPAVEAYAPLNHDDKVWNANGDLVRDGPGHRRCNMHFGFRVQPLHVAANRRLRVHIAQMHDNPLVPGHGKPWPGYVRRADADLLAVPR</sequence>
<evidence type="ECO:0000313" key="1">
    <source>
        <dbReference type="EMBL" id="GAA2436134.1"/>
    </source>
</evidence>
<protein>
    <submittedName>
        <fullName evidence="1">Uncharacterized protein</fullName>
    </submittedName>
</protein>
<proteinExistence type="predicted"/>
<comment type="caution">
    <text evidence="1">The sequence shown here is derived from an EMBL/GenBank/DDBJ whole genome shotgun (WGS) entry which is preliminary data.</text>
</comment>
<evidence type="ECO:0000313" key="2">
    <source>
        <dbReference type="Proteomes" id="UP001501231"/>
    </source>
</evidence>
<organism evidence="1 2">
    <name type="scientific">Actinomadura vinacea</name>
    <dbReference type="NCBI Taxonomy" id="115336"/>
    <lineage>
        <taxon>Bacteria</taxon>
        <taxon>Bacillati</taxon>
        <taxon>Actinomycetota</taxon>
        <taxon>Actinomycetes</taxon>
        <taxon>Streptosporangiales</taxon>
        <taxon>Thermomonosporaceae</taxon>
        <taxon>Actinomadura</taxon>
    </lineage>
</organism>
<accession>A0ABN3JQ15</accession>
<name>A0ABN3JQ15_9ACTN</name>
<gene>
    <name evidence="1" type="ORF">GCM10010191_58690</name>
</gene>
<keyword evidence="2" id="KW-1185">Reference proteome</keyword>
<dbReference type="Proteomes" id="UP001501231">
    <property type="component" value="Unassembled WGS sequence"/>
</dbReference>
<reference evidence="1 2" key="1">
    <citation type="journal article" date="2019" name="Int. J. Syst. Evol. Microbiol.">
        <title>The Global Catalogue of Microorganisms (GCM) 10K type strain sequencing project: providing services to taxonomists for standard genome sequencing and annotation.</title>
        <authorList>
            <consortium name="The Broad Institute Genomics Platform"/>
            <consortium name="The Broad Institute Genome Sequencing Center for Infectious Disease"/>
            <person name="Wu L."/>
            <person name="Ma J."/>
        </authorList>
    </citation>
    <scope>NUCLEOTIDE SEQUENCE [LARGE SCALE GENOMIC DNA]</scope>
    <source>
        <strain evidence="1 2">JCM 3325</strain>
    </source>
</reference>
<dbReference type="EMBL" id="BAAARW010000020">
    <property type="protein sequence ID" value="GAA2436134.1"/>
    <property type="molecule type" value="Genomic_DNA"/>
</dbReference>